<reference evidence="6" key="1">
    <citation type="journal article" date="2018" name="Genome Biol. Evol.">
        <title>Mitochondrial and Plastid Genomes from Coralline Red Algae Provide Insights into the Incongruent Evolutionary Histories of Organelles.</title>
        <authorList>
            <person name="Lee J."/>
            <person name="Song H.J."/>
            <person name="In Park S."/>
            <person name="Lee Y.M."/>
            <person name="Jeong S.Y."/>
            <person name="Oh Cho T."/>
            <person name="Kim J.H."/>
            <person name="Choi H.G."/>
            <person name="Choi C.G."/>
            <person name="Nelson W.A."/>
            <person name="Fredericq S."/>
            <person name="Bhattacharya D."/>
            <person name="Su Yoon H."/>
        </authorList>
    </citation>
    <scope>NUCLEOTIDE SEQUENCE</scope>
</reference>
<evidence type="ECO:0000313" key="6">
    <source>
        <dbReference type="EMBL" id="AYR06200.1"/>
    </source>
</evidence>
<sequence>MYTFWHNIIKFTKFFISVIIGFFLITFNSLFRLLRQPKNRIIVMIFIIGLTVSSYKILKLMLGVN</sequence>
<evidence type="ECO:0000256" key="2">
    <source>
        <dbReference type="ARBA" id="ARBA00010985"/>
    </source>
</evidence>
<gene>
    <name evidence="6" type="primary">ycf33</name>
</gene>
<feature type="transmembrane region" description="Helical" evidence="5">
    <location>
        <begin position="41"/>
        <end position="58"/>
    </location>
</feature>
<dbReference type="Pfam" id="PF05421">
    <property type="entry name" value="DUF751"/>
    <property type="match status" value="1"/>
</dbReference>
<keyword evidence="4 6" id="KW-0934">Plastid</keyword>
<evidence type="ECO:0000256" key="1">
    <source>
        <dbReference type="ARBA" id="ARBA00004474"/>
    </source>
</evidence>
<accession>A0A3G3MH94</accession>
<dbReference type="GO" id="GO:0009536">
    <property type="term" value="C:plastid"/>
    <property type="evidence" value="ECO:0007669"/>
    <property type="project" value="UniProtKB-SubCell"/>
</dbReference>
<name>A0A3G3MH94_9FLOR</name>
<dbReference type="AlphaFoldDB" id="A0A3G3MH94"/>
<protein>
    <recommendedName>
        <fullName evidence="3">Uncharacterized protein ycf33</fullName>
    </recommendedName>
</protein>
<comment type="similarity">
    <text evidence="2">Belongs to the ycf33 family.</text>
</comment>
<evidence type="ECO:0000256" key="5">
    <source>
        <dbReference type="SAM" id="Phobius"/>
    </source>
</evidence>
<geneLocation type="plastid" evidence="6"/>
<organism evidence="6">
    <name type="scientific">Renouxia sp</name>
    <dbReference type="NCBI Taxonomy" id="2485823"/>
    <lineage>
        <taxon>Eukaryota</taxon>
        <taxon>Rhodophyta</taxon>
        <taxon>Florideophyceae</taxon>
        <taxon>Corallinophycidae</taxon>
        <taxon>Rhodogorgonales</taxon>
        <taxon>Rhodogorgonaceae</taxon>
        <taxon>Renouxia</taxon>
    </lineage>
</organism>
<keyword evidence="5" id="KW-1133">Transmembrane helix</keyword>
<proteinExistence type="inferred from homology"/>
<evidence type="ECO:0000256" key="4">
    <source>
        <dbReference type="ARBA" id="ARBA00022640"/>
    </source>
</evidence>
<keyword evidence="5" id="KW-0472">Membrane</keyword>
<dbReference type="InterPro" id="IPR008470">
    <property type="entry name" value="Uncharacterised_Ycf33"/>
</dbReference>
<keyword evidence="5" id="KW-0812">Transmembrane</keyword>
<comment type="subcellular location">
    <subcellularLocation>
        <location evidence="1">Plastid</location>
    </subcellularLocation>
</comment>
<evidence type="ECO:0000256" key="3">
    <source>
        <dbReference type="ARBA" id="ARBA00021584"/>
    </source>
</evidence>
<feature type="transmembrane region" description="Helical" evidence="5">
    <location>
        <begin position="14"/>
        <end position="34"/>
    </location>
</feature>
<dbReference type="EMBL" id="MH281629">
    <property type="protein sequence ID" value="AYR06200.1"/>
    <property type="molecule type" value="Genomic_DNA"/>
</dbReference>